<accession>A0A142BDU9</accession>
<reference evidence="2 3" key="1">
    <citation type="journal article" date="2016" name="Front. Microbiol.">
        <title>Genomic Insight into the Host-Endosymbiont Relationship of Endozoicomonas montiporae CL-33(T) with its Coral Host.</title>
        <authorList>
            <person name="Ding J.-Y."/>
            <person name="Shiu J.-H."/>
            <person name="Chen W.-M."/>
            <person name="Chiang Y.-R."/>
            <person name="Tang S.-L."/>
        </authorList>
    </citation>
    <scope>NUCLEOTIDE SEQUENCE [LARGE SCALE GENOMIC DNA]</scope>
    <source>
        <strain evidence="2 3">CL-33</strain>
    </source>
</reference>
<organism evidence="2 3">
    <name type="scientific">Endozoicomonas montiporae CL-33</name>
    <dbReference type="NCBI Taxonomy" id="570277"/>
    <lineage>
        <taxon>Bacteria</taxon>
        <taxon>Pseudomonadati</taxon>
        <taxon>Pseudomonadota</taxon>
        <taxon>Gammaproteobacteria</taxon>
        <taxon>Oceanospirillales</taxon>
        <taxon>Endozoicomonadaceae</taxon>
        <taxon>Endozoicomonas</taxon>
    </lineage>
</organism>
<dbReference type="Pfam" id="PF06611">
    <property type="entry name" value="DUF1145"/>
    <property type="match status" value="1"/>
</dbReference>
<evidence type="ECO:0000256" key="1">
    <source>
        <dbReference type="SAM" id="Phobius"/>
    </source>
</evidence>
<name>A0A142BDU9_9GAMM</name>
<keyword evidence="1" id="KW-0812">Transmembrane</keyword>
<dbReference type="KEGG" id="emp:EZMO1_2880"/>
<protein>
    <submittedName>
        <fullName evidence="2">Putative membrane protein</fullName>
    </submittedName>
</protein>
<dbReference type="STRING" id="570277.EZMO1_2880"/>
<keyword evidence="1" id="KW-0472">Membrane</keyword>
<sequence length="91" mass="10414">MKAGKFIIGLFWLGSIRNLFIPFAQPLYSVLLWLLPLVLLVHGLEQWFFGRRFQALGSPLSVKDRLLIIVFGGFHLMTLMKRLPDVAVSDE</sequence>
<gene>
    <name evidence="2" type="ORF">EZMO1_2880</name>
</gene>
<dbReference type="InterPro" id="IPR009525">
    <property type="entry name" value="DUF1145"/>
</dbReference>
<dbReference type="EMBL" id="CP013251">
    <property type="protein sequence ID" value="AMO56925.1"/>
    <property type="molecule type" value="Genomic_DNA"/>
</dbReference>
<feature type="transmembrane region" description="Helical" evidence="1">
    <location>
        <begin position="27"/>
        <end position="44"/>
    </location>
</feature>
<dbReference type="PATRIC" id="fig|570277.3.peg.3110"/>
<dbReference type="PANTHER" id="PTHR38775:SF1">
    <property type="entry name" value="INNER MEMBRANE PROTEIN"/>
    <property type="match status" value="1"/>
</dbReference>
<evidence type="ECO:0000313" key="2">
    <source>
        <dbReference type="EMBL" id="AMO56925.1"/>
    </source>
</evidence>
<proteinExistence type="predicted"/>
<dbReference type="Proteomes" id="UP000071065">
    <property type="component" value="Chromosome"/>
</dbReference>
<evidence type="ECO:0000313" key="3">
    <source>
        <dbReference type="Proteomes" id="UP000071065"/>
    </source>
</evidence>
<dbReference type="AlphaFoldDB" id="A0A142BDU9"/>
<dbReference type="RefSeq" id="WP_051789248.1">
    <property type="nucleotide sequence ID" value="NZ_CP013251.1"/>
</dbReference>
<keyword evidence="1" id="KW-1133">Transmembrane helix</keyword>
<dbReference type="PANTHER" id="PTHR38775">
    <property type="entry name" value="INNER MEMBRANE PROTEIN-RELATED"/>
    <property type="match status" value="1"/>
</dbReference>